<keyword evidence="2" id="KW-1185">Reference proteome</keyword>
<evidence type="ECO:0000313" key="2">
    <source>
        <dbReference type="Proteomes" id="UP000689195"/>
    </source>
</evidence>
<gene>
    <name evidence="1" type="ORF">PPENT_87.1.T0630079</name>
</gene>
<dbReference type="AlphaFoldDB" id="A0A8S1VGI5"/>
<dbReference type="Proteomes" id="UP000689195">
    <property type="component" value="Unassembled WGS sequence"/>
</dbReference>
<comment type="caution">
    <text evidence="1">The sequence shown here is derived from an EMBL/GenBank/DDBJ whole genome shotgun (WGS) entry which is preliminary data.</text>
</comment>
<organism evidence="1 2">
    <name type="scientific">Paramecium pentaurelia</name>
    <dbReference type="NCBI Taxonomy" id="43138"/>
    <lineage>
        <taxon>Eukaryota</taxon>
        <taxon>Sar</taxon>
        <taxon>Alveolata</taxon>
        <taxon>Ciliophora</taxon>
        <taxon>Intramacronucleata</taxon>
        <taxon>Oligohymenophorea</taxon>
        <taxon>Peniculida</taxon>
        <taxon>Parameciidae</taxon>
        <taxon>Paramecium</taxon>
    </lineage>
</organism>
<protein>
    <submittedName>
        <fullName evidence="1">Uncharacterized protein</fullName>
    </submittedName>
</protein>
<accession>A0A8S1VGI5</accession>
<name>A0A8S1VGI5_9CILI</name>
<dbReference type="EMBL" id="CAJJDO010000063">
    <property type="protein sequence ID" value="CAD8175485.1"/>
    <property type="molecule type" value="Genomic_DNA"/>
</dbReference>
<proteinExistence type="predicted"/>
<evidence type="ECO:0000313" key="1">
    <source>
        <dbReference type="EMBL" id="CAD8175485.1"/>
    </source>
</evidence>
<sequence length="241" mass="29639">MLFRFKTKREKRIKSQLIKAWNSVVLIYNRSQYTKNTKNTYFHYQGWFIQRTQMKQYIIANEELIQRQKLKLYQKYNSIMNRTLLRKIRNKQKETKALSCFLILVPICLIQDQLKKISQRIYQKEKSNTFVQNTYYLKNKTEKHMIQYKGLQQSKRYLQAIRKDNLLKLVIQTLRDTKNLIQKYNDTEKYLNKKKLKQLFIKLYIKAKIQKILLRIGIRSKSLQRKLFTHLQLQNKKKRYE</sequence>
<reference evidence="1" key="1">
    <citation type="submission" date="2021-01" db="EMBL/GenBank/DDBJ databases">
        <authorList>
            <consortium name="Genoscope - CEA"/>
            <person name="William W."/>
        </authorList>
    </citation>
    <scope>NUCLEOTIDE SEQUENCE</scope>
</reference>